<dbReference type="EMBL" id="KB908504">
    <property type="protein sequence ID" value="EOA89748.1"/>
    <property type="molecule type" value="Genomic_DNA"/>
</dbReference>
<reference evidence="2 3" key="2">
    <citation type="journal article" date="2013" name="PLoS Genet.">
        <title>Comparative genome structure, secondary metabolite, and effector coding capacity across Cochliobolus pathogens.</title>
        <authorList>
            <person name="Condon B.J."/>
            <person name="Leng Y."/>
            <person name="Wu D."/>
            <person name="Bushley K.E."/>
            <person name="Ohm R.A."/>
            <person name="Otillar R."/>
            <person name="Martin J."/>
            <person name="Schackwitz W."/>
            <person name="Grimwood J."/>
            <person name="MohdZainudin N."/>
            <person name="Xue C."/>
            <person name="Wang R."/>
            <person name="Manning V.A."/>
            <person name="Dhillon B."/>
            <person name="Tu Z.J."/>
            <person name="Steffenson B.J."/>
            <person name="Salamov A."/>
            <person name="Sun H."/>
            <person name="Lowry S."/>
            <person name="LaButti K."/>
            <person name="Han J."/>
            <person name="Copeland A."/>
            <person name="Lindquist E."/>
            <person name="Barry K."/>
            <person name="Schmutz J."/>
            <person name="Baker S.E."/>
            <person name="Ciuffetti L.M."/>
            <person name="Grigoriev I.V."/>
            <person name="Zhong S."/>
            <person name="Turgeon B.G."/>
        </authorList>
    </citation>
    <scope>NUCLEOTIDE SEQUENCE [LARGE SCALE GENOMIC DNA]</scope>
    <source>
        <strain evidence="3">28A</strain>
    </source>
</reference>
<accession>R0K9T4</accession>
<organism evidence="2 3">
    <name type="scientific">Exserohilum turcicum (strain 28A)</name>
    <name type="common">Northern leaf blight fungus</name>
    <name type="synonym">Setosphaeria turcica</name>
    <dbReference type="NCBI Taxonomy" id="671987"/>
    <lineage>
        <taxon>Eukaryota</taxon>
        <taxon>Fungi</taxon>
        <taxon>Dikarya</taxon>
        <taxon>Ascomycota</taxon>
        <taxon>Pezizomycotina</taxon>
        <taxon>Dothideomycetes</taxon>
        <taxon>Pleosporomycetidae</taxon>
        <taxon>Pleosporales</taxon>
        <taxon>Pleosporineae</taxon>
        <taxon>Pleosporaceae</taxon>
        <taxon>Exserohilum</taxon>
    </lineage>
</organism>
<feature type="compositionally biased region" description="Polar residues" evidence="1">
    <location>
        <begin position="417"/>
        <end position="445"/>
    </location>
</feature>
<keyword evidence="3" id="KW-1185">Reference proteome</keyword>
<gene>
    <name evidence="2" type="ORF">SETTUDRAFT_146873</name>
</gene>
<proteinExistence type="predicted"/>
<dbReference type="AlphaFoldDB" id="R0K9T4"/>
<feature type="compositionally biased region" description="Basic residues" evidence="1">
    <location>
        <begin position="8"/>
        <end position="19"/>
    </location>
</feature>
<feature type="compositionally biased region" description="Polar residues" evidence="1">
    <location>
        <begin position="575"/>
        <end position="585"/>
    </location>
</feature>
<feature type="compositionally biased region" description="Polar residues" evidence="1">
    <location>
        <begin position="47"/>
        <end position="67"/>
    </location>
</feature>
<feature type="compositionally biased region" description="Basic and acidic residues" evidence="1">
    <location>
        <begin position="74"/>
        <end position="89"/>
    </location>
</feature>
<reference evidence="2 3" key="1">
    <citation type="journal article" date="2012" name="PLoS Pathog.">
        <title>Diverse lifestyles and strategies of plant pathogenesis encoded in the genomes of eighteen Dothideomycetes fungi.</title>
        <authorList>
            <person name="Ohm R.A."/>
            <person name="Feau N."/>
            <person name="Henrissat B."/>
            <person name="Schoch C.L."/>
            <person name="Horwitz B.A."/>
            <person name="Barry K.W."/>
            <person name="Condon B.J."/>
            <person name="Copeland A.C."/>
            <person name="Dhillon B."/>
            <person name="Glaser F."/>
            <person name="Hesse C.N."/>
            <person name="Kosti I."/>
            <person name="LaButti K."/>
            <person name="Lindquist E.A."/>
            <person name="Lucas S."/>
            <person name="Salamov A.A."/>
            <person name="Bradshaw R.E."/>
            <person name="Ciuffetti L."/>
            <person name="Hamelin R.C."/>
            <person name="Kema G.H.J."/>
            <person name="Lawrence C."/>
            <person name="Scott J.A."/>
            <person name="Spatafora J.W."/>
            <person name="Turgeon B.G."/>
            <person name="de Wit P.J.G.M."/>
            <person name="Zhong S."/>
            <person name="Goodwin S.B."/>
            <person name="Grigoriev I.V."/>
        </authorList>
    </citation>
    <scope>NUCLEOTIDE SEQUENCE [LARGE SCALE GENOMIC DNA]</scope>
    <source>
        <strain evidence="3">28A</strain>
    </source>
</reference>
<dbReference type="OrthoDB" id="5430717at2759"/>
<feature type="compositionally biased region" description="Basic and acidic residues" evidence="1">
    <location>
        <begin position="644"/>
        <end position="660"/>
    </location>
</feature>
<name>R0K9T4_EXST2</name>
<sequence>MPDGKSWRLGHSKQPKKQSRALTPLKVDGDVPATPEDAADRRRQPSWRKTLQGSRPQTPVSTLTTAVDDTEDTQSERSETPATRRDSRPKLARYTSLFASLKETAKAPEFSEPWGDDAPPPFQSFVDPLQVMQSVRSHIINSCLPIPLEHHSGLLRLFEEYRKIREQKERLETLLGRTLQDWEQAERCWRHFEDRYNAEIRRLELLIARGATGMAELVQARQGSIVDRKRKHRKTVSQDSFRRDYEFFPVEKLDAEIKLMSQRVLLHRPVSPSGNMAVLSKRFSNSSELLLGTPPDSKKTKTLSRKAQSELNLSTFGKIRPPPSVTDSIASAFSGGSGDALPDETSVASQPGMDPATECNALFALRELGTLVARRRGLQPESFNHGLMMLFSQARPAEGVVVPGEEKKADAAIQDASVKSPSLEQSTTQARTVRKFQSQPQPNTQQKHHRQFSFEPGADQLQALTEEAPPRDVGSRDDESENSDAPLIIHAGRQTEDSASTSLTGSCQNLSADFAKPSKIPSPVQSLGRSRKESSASSLPSVYARSQDTSRRGSSSSVLTAFRENASGSVRPRAQSRNSSMQSLHATTGPLAGAKEHYGSIGLRNHKIATTAAATSAAAAAAGGSTGSTGSIVSNGQQASGAETDGRKAMTWRANEEAKA</sequence>
<feature type="region of interest" description="Disordered" evidence="1">
    <location>
        <begin position="512"/>
        <end position="585"/>
    </location>
</feature>
<dbReference type="STRING" id="671987.R0K9T4"/>
<dbReference type="HOGENOM" id="CLU_397380_0_0_1"/>
<dbReference type="RefSeq" id="XP_008022685.1">
    <property type="nucleotide sequence ID" value="XM_008024494.1"/>
</dbReference>
<dbReference type="Proteomes" id="UP000016935">
    <property type="component" value="Unassembled WGS sequence"/>
</dbReference>
<feature type="region of interest" description="Disordered" evidence="1">
    <location>
        <begin position="412"/>
        <end position="450"/>
    </location>
</feature>
<dbReference type="GeneID" id="19396890"/>
<feature type="region of interest" description="Disordered" evidence="1">
    <location>
        <begin position="1"/>
        <end position="90"/>
    </location>
</feature>
<feature type="region of interest" description="Disordered" evidence="1">
    <location>
        <begin position="616"/>
        <end position="660"/>
    </location>
</feature>
<dbReference type="eggNOG" id="ENOG502SWQJ">
    <property type="taxonomic scope" value="Eukaryota"/>
</dbReference>
<feature type="compositionally biased region" description="Low complexity" evidence="1">
    <location>
        <begin position="616"/>
        <end position="631"/>
    </location>
</feature>
<evidence type="ECO:0000313" key="2">
    <source>
        <dbReference type="EMBL" id="EOA89748.1"/>
    </source>
</evidence>
<feature type="compositionally biased region" description="Polar residues" evidence="1">
    <location>
        <begin position="632"/>
        <end position="641"/>
    </location>
</feature>
<evidence type="ECO:0000256" key="1">
    <source>
        <dbReference type="SAM" id="MobiDB-lite"/>
    </source>
</evidence>
<protein>
    <submittedName>
        <fullName evidence="2">Uncharacterized protein</fullName>
    </submittedName>
</protein>
<evidence type="ECO:0000313" key="3">
    <source>
        <dbReference type="Proteomes" id="UP000016935"/>
    </source>
</evidence>